<dbReference type="InterPro" id="IPR000531">
    <property type="entry name" value="Beta-barrel_TonB"/>
</dbReference>
<evidence type="ECO:0000256" key="2">
    <source>
        <dbReference type="ARBA" id="ARBA00022448"/>
    </source>
</evidence>
<protein>
    <submittedName>
        <fullName evidence="13">Carboxypeptidase-like regulatory domain-containing protein</fullName>
    </submittedName>
</protein>
<evidence type="ECO:0000256" key="1">
    <source>
        <dbReference type="ARBA" id="ARBA00004571"/>
    </source>
</evidence>
<evidence type="ECO:0000313" key="14">
    <source>
        <dbReference type="Proteomes" id="UP000622475"/>
    </source>
</evidence>
<dbReference type="GO" id="GO:0004180">
    <property type="term" value="F:carboxypeptidase activity"/>
    <property type="evidence" value="ECO:0007669"/>
    <property type="project" value="UniProtKB-KW"/>
</dbReference>
<dbReference type="SUPFAM" id="SSF49464">
    <property type="entry name" value="Carboxypeptidase regulatory domain-like"/>
    <property type="match status" value="1"/>
</dbReference>
<evidence type="ECO:0000259" key="11">
    <source>
        <dbReference type="Pfam" id="PF00593"/>
    </source>
</evidence>
<dbReference type="Gene3D" id="2.60.40.1120">
    <property type="entry name" value="Carboxypeptidase-like, regulatory domain"/>
    <property type="match status" value="1"/>
</dbReference>
<reference evidence="13" key="1">
    <citation type="submission" date="2020-10" db="EMBL/GenBank/DDBJ databases">
        <title>Mucilaginibacter mali sp. nov., isolated from rhizosphere soil of apple orchard.</title>
        <authorList>
            <person name="Lee J.-S."/>
            <person name="Kim H.S."/>
            <person name="Kim J.-S."/>
        </authorList>
    </citation>
    <scope>NUCLEOTIDE SEQUENCE</scope>
    <source>
        <strain evidence="13">KCTC 22746</strain>
    </source>
</reference>
<evidence type="ECO:0000259" key="12">
    <source>
        <dbReference type="Pfam" id="PF07715"/>
    </source>
</evidence>
<keyword evidence="13" id="KW-0645">Protease</keyword>
<dbReference type="Proteomes" id="UP000622475">
    <property type="component" value="Unassembled WGS sequence"/>
</dbReference>
<dbReference type="Pfam" id="PF00593">
    <property type="entry name" value="TonB_dep_Rec_b-barrel"/>
    <property type="match status" value="1"/>
</dbReference>
<comment type="caution">
    <text evidence="13">The sequence shown here is derived from an EMBL/GenBank/DDBJ whole genome shotgun (WGS) entry which is preliminary data.</text>
</comment>
<evidence type="ECO:0000256" key="9">
    <source>
        <dbReference type="RuleBase" id="RU003357"/>
    </source>
</evidence>
<dbReference type="InterPro" id="IPR008969">
    <property type="entry name" value="CarboxyPept-like_regulatory"/>
</dbReference>
<keyword evidence="10" id="KW-0732">Signal</keyword>
<feature type="domain" description="TonB-dependent receptor-like beta-barrel" evidence="11">
    <location>
        <begin position="444"/>
        <end position="884"/>
    </location>
</feature>
<evidence type="ECO:0000256" key="6">
    <source>
        <dbReference type="ARBA" id="ARBA00023136"/>
    </source>
</evidence>
<dbReference type="InterPro" id="IPR036942">
    <property type="entry name" value="Beta-barrel_TonB_sf"/>
</dbReference>
<dbReference type="EMBL" id="JADFFL010000009">
    <property type="protein sequence ID" value="MBE9664091.1"/>
    <property type="molecule type" value="Genomic_DNA"/>
</dbReference>
<evidence type="ECO:0000313" key="13">
    <source>
        <dbReference type="EMBL" id="MBE9664091.1"/>
    </source>
</evidence>
<dbReference type="InterPro" id="IPR039426">
    <property type="entry name" value="TonB-dep_rcpt-like"/>
</dbReference>
<feature type="chain" id="PRO_5037070726" evidence="10">
    <location>
        <begin position="20"/>
        <end position="924"/>
    </location>
</feature>
<dbReference type="PROSITE" id="PS52016">
    <property type="entry name" value="TONB_DEPENDENT_REC_3"/>
    <property type="match status" value="1"/>
</dbReference>
<dbReference type="InterPro" id="IPR037066">
    <property type="entry name" value="Plug_dom_sf"/>
</dbReference>
<keyword evidence="13" id="KW-0121">Carboxypeptidase</keyword>
<gene>
    <name evidence="13" type="ORF">IRJ16_19575</name>
</gene>
<keyword evidence="14" id="KW-1185">Reference proteome</keyword>
<dbReference type="InterPro" id="IPR012910">
    <property type="entry name" value="Plug_dom"/>
</dbReference>
<comment type="subcellular location">
    <subcellularLocation>
        <location evidence="1 8">Cell outer membrane</location>
        <topology evidence="1 8">Multi-pass membrane protein</topology>
    </subcellularLocation>
</comment>
<evidence type="ECO:0000256" key="7">
    <source>
        <dbReference type="ARBA" id="ARBA00023237"/>
    </source>
</evidence>
<dbReference type="AlphaFoldDB" id="A0A929KYM5"/>
<feature type="domain" description="TonB-dependent receptor plug" evidence="12">
    <location>
        <begin position="270"/>
        <end position="350"/>
    </location>
</feature>
<dbReference type="Pfam" id="PF13715">
    <property type="entry name" value="CarbopepD_reg_2"/>
    <property type="match status" value="1"/>
</dbReference>
<keyword evidence="6 8" id="KW-0472">Membrane</keyword>
<sequence length="924" mass="101986">MRIFLLLFFGLLISSAVSAQTGNSTPVSVNYTSAGIEAIVTDLESKTNYHFYYDKPVFDSLKVTLRIERQSFAAVLEQIFANTPYQFAIAGTDVFLTKGTALQTTLVPGIFEPVPADYIARKAAAATGTRKFATGNEVVPVAVIENKTYVVGTRTNTIGKGNATIAGYIKEAKNGEPIIGASIYVVDTKTSAATDRFGYYSLTLPKGQHTILIKAIGSNDTRRQFILYADGKLNIEMSERIEKLREVEISAEKVANVRSTQMGAIKMNIKTMKEIPTVFGETDVLRAVTLLPGVQTVGESTTGFNVRGGAVDQNLILLNGATVYNPAHFFGFFSAFNPDVVKDVELYKSTIPEKFGGRLSSVLDVADREGNKKKFTGTAGIGLLTSRASVEGPIGSSEKTSFIFGGRVTYSDWLIKSLPKLYNKSSASFHDLNLDISHKFNDKNDLYIYSYLSKDGFSLNDSSDYAYGNRNVAIKWKHNFNNKFYGVVSGGMDHYNYSIADKDNVVTAQRIKMSIDQSNFKTDFTYYVNTKHTVTFGTSAILYDLAPGSRSPSTSGSLIIPDAVPQQKGLEAAVYLGDKFDVTDKLSLSAGLRFSGFGSMGPAIVNNYIPGLPKSEATFTGTTVYDGGKFIKTYGGPEVRLSGRYTLGDNTSIKAGYNTMRQYIHLLTNTTAISPTDVYQLSDANIKPQYGDQVSLGLYRNLKANTVETSVEVYYKRLRDYLDYKDGATLFLNHNIERDIISTTGKAYGVEFLVRKTAGTLTGLASYAYSRTFLRQDDPMVASPVNRGEYYPANFDKPHAFNFTGSYHITHRYSVALNMTYSTGRPITAPVAKYYYAGSERVFYTDRNAVRIPDYFRTDISVTFDGNHKINQRFHSSVTAGLYNATGRANPYSTFFVQEAGRVNGYQMSIFATVLPFINYNVRF</sequence>
<dbReference type="Pfam" id="PF07715">
    <property type="entry name" value="Plug"/>
    <property type="match status" value="1"/>
</dbReference>
<dbReference type="Gene3D" id="2.170.130.10">
    <property type="entry name" value="TonB-dependent receptor, plug domain"/>
    <property type="match status" value="1"/>
</dbReference>
<evidence type="ECO:0000256" key="4">
    <source>
        <dbReference type="ARBA" id="ARBA00022692"/>
    </source>
</evidence>
<keyword evidence="3 8" id="KW-1134">Transmembrane beta strand</keyword>
<dbReference type="RefSeq" id="WP_194113335.1">
    <property type="nucleotide sequence ID" value="NZ_JADFFL010000009.1"/>
</dbReference>
<evidence type="ECO:0000256" key="5">
    <source>
        <dbReference type="ARBA" id="ARBA00023077"/>
    </source>
</evidence>
<keyword evidence="5 9" id="KW-0798">TonB box</keyword>
<evidence type="ECO:0000256" key="10">
    <source>
        <dbReference type="SAM" id="SignalP"/>
    </source>
</evidence>
<name>A0A929KYM5_9SPHI</name>
<dbReference type="SUPFAM" id="SSF56935">
    <property type="entry name" value="Porins"/>
    <property type="match status" value="1"/>
</dbReference>
<proteinExistence type="inferred from homology"/>
<comment type="similarity">
    <text evidence="8 9">Belongs to the TonB-dependent receptor family.</text>
</comment>
<evidence type="ECO:0000256" key="3">
    <source>
        <dbReference type="ARBA" id="ARBA00022452"/>
    </source>
</evidence>
<accession>A0A929KYM5</accession>
<dbReference type="Gene3D" id="2.40.170.20">
    <property type="entry name" value="TonB-dependent receptor, beta-barrel domain"/>
    <property type="match status" value="1"/>
</dbReference>
<feature type="signal peptide" evidence="10">
    <location>
        <begin position="1"/>
        <end position="19"/>
    </location>
</feature>
<keyword evidence="2 8" id="KW-0813">Transport</keyword>
<keyword evidence="7 8" id="KW-0998">Cell outer membrane</keyword>
<keyword evidence="13" id="KW-0378">Hydrolase</keyword>
<keyword evidence="4 8" id="KW-0812">Transmembrane</keyword>
<dbReference type="GO" id="GO:0009279">
    <property type="term" value="C:cell outer membrane"/>
    <property type="evidence" value="ECO:0007669"/>
    <property type="project" value="UniProtKB-SubCell"/>
</dbReference>
<organism evidence="13 14">
    <name type="scientific">Mucilaginibacter myungsuensis</name>
    <dbReference type="NCBI Taxonomy" id="649104"/>
    <lineage>
        <taxon>Bacteria</taxon>
        <taxon>Pseudomonadati</taxon>
        <taxon>Bacteroidota</taxon>
        <taxon>Sphingobacteriia</taxon>
        <taxon>Sphingobacteriales</taxon>
        <taxon>Sphingobacteriaceae</taxon>
        <taxon>Mucilaginibacter</taxon>
    </lineage>
</organism>
<evidence type="ECO:0000256" key="8">
    <source>
        <dbReference type="PROSITE-ProRule" id="PRU01360"/>
    </source>
</evidence>